<comment type="caution">
    <text evidence="2">The sequence shown here is derived from an EMBL/GenBank/DDBJ whole genome shotgun (WGS) entry which is preliminary data.</text>
</comment>
<dbReference type="InterPro" id="IPR021957">
    <property type="entry name" value="DUF3574"/>
</dbReference>
<evidence type="ECO:0000313" key="2">
    <source>
        <dbReference type="EMBL" id="MBB4221460.1"/>
    </source>
</evidence>
<feature type="chain" id="PRO_5032385273" description="DUF3574 domain-containing protein" evidence="1">
    <location>
        <begin position="26"/>
        <end position="151"/>
    </location>
</feature>
<name>A0A840FQ49_9BURK</name>
<dbReference type="EMBL" id="JACIFZ010000002">
    <property type="protein sequence ID" value="MBB4221460.1"/>
    <property type="molecule type" value="Genomic_DNA"/>
</dbReference>
<sequence length="151" mass="15824">MTTRRATLSAVRVALAAAGATLALAGCGTLPPPGSGGARACGSGFETFERDTLFFGRAIPSGGQVSDAEWTAFLDSTVTPAFPQGLTVIDAAGQWRGVSGEVVRERSKLVVLLHARSEKDDAAIAAIIGAYRQRFAQEAVLQERQAVCVRF</sequence>
<proteinExistence type="predicted"/>
<dbReference type="Proteomes" id="UP000524450">
    <property type="component" value="Unassembled WGS sequence"/>
</dbReference>
<dbReference type="AlphaFoldDB" id="A0A840FQ49"/>
<gene>
    <name evidence="2" type="ORF">GGD71_002220</name>
</gene>
<organism evidence="2 3">
    <name type="scientific">Variovorax guangxiensis</name>
    <dbReference type="NCBI Taxonomy" id="1775474"/>
    <lineage>
        <taxon>Bacteria</taxon>
        <taxon>Pseudomonadati</taxon>
        <taxon>Pseudomonadota</taxon>
        <taxon>Betaproteobacteria</taxon>
        <taxon>Burkholderiales</taxon>
        <taxon>Comamonadaceae</taxon>
        <taxon>Variovorax</taxon>
    </lineage>
</organism>
<reference evidence="2 3" key="1">
    <citation type="submission" date="2020-08" db="EMBL/GenBank/DDBJ databases">
        <title>Genomic Encyclopedia of Type Strains, Phase IV (KMG-V): Genome sequencing to study the core and pangenomes of soil and plant-associated prokaryotes.</title>
        <authorList>
            <person name="Whitman W."/>
        </authorList>
    </citation>
    <scope>NUCLEOTIDE SEQUENCE [LARGE SCALE GENOMIC DNA]</scope>
    <source>
        <strain evidence="2 3">34/80</strain>
    </source>
</reference>
<protein>
    <recommendedName>
        <fullName evidence="4">DUF3574 domain-containing protein</fullName>
    </recommendedName>
</protein>
<evidence type="ECO:0008006" key="4">
    <source>
        <dbReference type="Google" id="ProtNLM"/>
    </source>
</evidence>
<evidence type="ECO:0000256" key="1">
    <source>
        <dbReference type="SAM" id="SignalP"/>
    </source>
</evidence>
<dbReference type="RefSeq" id="WP_184637616.1">
    <property type="nucleotide sequence ID" value="NZ_JACIFZ010000002.1"/>
</dbReference>
<dbReference type="Pfam" id="PF12098">
    <property type="entry name" value="DUF3574"/>
    <property type="match status" value="1"/>
</dbReference>
<dbReference type="PROSITE" id="PS51257">
    <property type="entry name" value="PROKAR_LIPOPROTEIN"/>
    <property type="match status" value="1"/>
</dbReference>
<keyword evidence="1" id="KW-0732">Signal</keyword>
<accession>A0A840FQ49</accession>
<feature type="signal peptide" evidence="1">
    <location>
        <begin position="1"/>
        <end position="25"/>
    </location>
</feature>
<evidence type="ECO:0000313" key="3">
    <source>
        <dbReference type="Proteomes" id="UP000524450"/>
    </source>
</evidence>